<sequence>MSVQDHFSGVAQAYAAARPDYPDALYDAVAAHVSPRAHVWEPGCGSGQATRDLAARFAHVHATDPSEQQLSRHWAREGAANVTLAVEPGESTWLFDDSVDLVAVAQAMHWFDVPAFFGECHRVLRPGGVLAAWGYDDFDVPSGMEDAIAPFRARIEQDWPPERDFIKRHYADFDWPFDRLEAPALALEVDWPFERFAGYLSSFSATAQHRARTGEDPVALHLDALREAWGDPASIRRIRWPLFMHLRRKPD</sequence>
<dbReference type="GO" id="GO:0032259">
    <property type="term" value="P:methylation"/>
    <property type="evidence" value="ECO:0007669"/>
    <property type="project" value="UniProtKB-KW"/>
</dbReference>
<dbReference type="CDD" id="cd02440">
    <property type="entry name" value="AdoMet_MTases"/>
    <property type="match status" value="1"/>
</dbReference>
<dbReference type="GO" id="GO:0008168">
    <property type="term" value="F:methyltransferase activity"/>
    <property type="evidence" value="ECO:0007669"/>
    <property type="project" value="UniProtKB-KW"/>
</dbReference>
<organism evidence="5 6">
    <name type="scientific">Cognatilysobacter xinjiangensis</name>
    <dbReference type="NCBI Taxonomy" id="546892"/>
    <lineage>
        <taxon>Bacteria</taxon>
        <taxon>Pseudomonadati</taxon>
        <taxon>Pseudomonadota</taxon>
        <taxon>Gammaproteobacteria</taxon>
        <taxon>Lysobacterales</taxon>
        <taxon>Lysobacteraceae</taxon>
        <taxon>Cognatilysobacter</taxon>
    </lineage>
</organism>
<proteinExistence type="inferred from homology"/>
<dbReference type="RefSeq" id="WP_189446310.1">
    <property type="nucleotide sequence ID" value="NZ_BMXY01000001.1"/>
</dbReference>
<dbReference type="Proteomes" id="UP000643403">
    <property type="component" value="Unassembled WGS sequence"/>
</dbReference>
<evidence type="ECO:0000256" key="1">
    <source>
        <dbReference type="ARBA" id="ARBA00008361"/>
    </source>
</evidence>
<dbReference type="InterPro" id="IPR013216">
    <property type="entry name" value="Methyltransf_11"/>
</dbReference>
<dbReference type="Pfam" id="PF08241">
    <property type="entry name" value="Methyltransf_11"/>
    <property type="match status" value="1"/>
</dbReference>
<dbReference type="Gene3D" id="3.40.50.150">
    <property type="entry name" value="Vaccinia Virus protein VP39"/>
    <property type="match status" value="1"/>
</dbReference>
<evidence type="ECO:0000256" key="3">
    <source>
        <dbReference type="ARBA" id="ARBA00022679"/>
    </source>
</evidence>
<feature type="domain" description="Methyltransferase type 11" evidence="4">
    <location>
        <begin position="41"/>
        <end position="131"/>
    </location>
</feature>
<name>A0ABQ3BLW8_9GAMM</name>
<dbReference type="InterPro" id="IPR051052">
    <property type="entry name" value="Diverse_substrate_MTase"/>
</dbReference>
<dbReference type="PANTHER" id="PTHR44942:SF4">
    <property type="entry name" value="METHYLTRANSFERASE TYPE 11 DOMAIN-CONTAINING PROTEIN"/>
    <property type="match status" value="1"/>
</dbReference>
<keyword evidence="3" id="KW-0808">Transferase</keyword>
<evidence type="ECO:0000313" key="5">
    <source>
        <dbReference type="EMBL" id="GGZ51192.1"/>
    </source>
</evidence>
<protein>
    <submittedName>
        <fullName evidence="5">SAM-dependent methyltransferase</fullName>
    </submittedName>
</protein>
<evidence type="ECO:0000259" key="4">
    <source>
        <dbReference type="Pfam" id="PF08241"/>
    </source>
</evidence>
<comment type="caution">
    <text evidence="5">The sequence shown here is derived from an EMBL/GenBank/DDBJ whole genome shotgun (WGS) entry which is preliminary data.</text>
</comment>
<dbReference type="PANTHER" id="PTHR44942">
    <property type="entry name" value="METHYLTRANSF_11 DOMAIN-CONTAINING PROTEIN"/>
    <property type="match status" value="1"/>
</dbReference>
<evidence type="ECO:0000256" key="2">
    <source>
        <dbReference type="ARBA" id="ARBA00022603"/>
    </source>
</evidence>
<gene>
    <name evidence="5" type="ORF">GCM10008101_00190</name>
</gene>
<dbReference type="SUPFAM" id="SSF53335">
    <property type="entry name" value="S-adenosyl-L-methionine-dependent methyltransferases"/>
    <property type="match status" value="1"/>
</dbReference>
<keyword evidence="2 5" id="KW-0489">Methyltransferase</keyword>
<comment type="similarity">
    <text evidence="1">Belongs to the methyltransferase superfamily.</text>
</comment>
<accession>A0ABQ3BLW8</accession>
<evidence type="ECO:0000313" key="6">
    <source>
        <dbReference type="Proteomes" id="UP000643403"/>
    </source>
</evidence>
<reference evidence="6" key="1">
    <citation type="journal article" date="2019" name="Int. J. Syst. Evol. Microbiol.">
        <title>The Global Catalogue of Microorganisms (GCM) 10K type strain sequencing project: providing services to taxonomists for standard genome sequencing and annotation.</title>
        <authorList>
            <consortium name="The Broad Institute Genomics Platform"/>
            <consortium name="The Broad Institute Genome Sequencing Center for Infectious Disease"/>
            <person name="Wu L."/>
            <person name="Ma J."/>
        </authorList>
    </citation>
    <scope>NUCLEOTIDE SEQUENCE [LARGE SCALE GENOMIC DNA]</scope>
    <source>
        <strain evidence="6">KCTC 22558</strain>
    </source>
</reference>
<dbReference type="EMBL" id="BMXY01000001">
    <property type="protein sequence ID" value="GGZ51192.1"/>
    <property type="molecule type" value="Genomic_DNA"/>
</dbReference>
<dbReference type="InterPro" id="IPR029063">
    <property type="entry name" value="SAM-dependent_MTases_sf"/>
</dbReference>
<keyword evidence="6" id="KW-1185">Reference proteome</keyword>